<evidence type="ECO:0000313" key="2">
    <source>
        <dbReference type="Proteomes" id="UP000199416"/>
    </source>
</evidence>
<dbReference type="STRING" id="1190417.SAMN05660690_3571"/>
<proteinExistence type="predicted"/>
<sequence length="70" mass="8326">MTADVAGPVRSAAVRAWRGVRWYLREWSGEARWDDYLEHCAAHGHRPVSRREFERRRADERERTPVSRCC</sequence>
<dbReference type="InterPro" id="IPR007423">
    <property type="entry name" value="Sel_put"/>
</dbReference>
<accession>A0A1G6SGC4</accession>
<dbReference type="Pfam" id="PF04328">
    <property type="entry name" value="Sel_put"/>
    <property type="match status" value="1"/>
</dbReference>
<dbReference type="RefSeq" id="WP_091367301.1">
    <property type="nucleotide sequence ID" value="NZ_FMZF01000005.1"/>
</dbReference>
<evidence type="ECO:0008006" key="3">
    <source>
        <dbReference type="Google" id="ProtNLM"/>
    </source>
</evidence>
<dbReference type="EMBL" id="FMZF01000005">
    <property type="protein sequence ID" value="SDD15216.1"/>
    <property type="molecule type" value="Genomic_DNA"/>
</dbReference>
<gene>
    <name evidence="1" type="ORF">SAMN05660690_3571</name>
</gene>
<dbReference type="OrthoDB" id="3541280at2"/>
<dbReference type="AlphaFoldDB" id="A0A1G6SGC4"/>
<keyword evidence="2" id="KW-1185">Reference proteome</keyword>
<protein>
    <recommendedName>
        <fullName evidence="3">YbdD/YjiX family protein</fullName>
    </recommendedName>
</protein>
<organism evidence="1 2">
    <name type="scientific">Geodermatophilus telluris</name>
    <dbReference type="NCBI Taxonomy" id="1190417"/>
    <lineage>
        <taxon>Bacteria</taxon>
        <taxon>Bacillati</taxon>
        <taxon>Actinomycetota</taxon>
        <taxon>Actinomycetes</taxon>
        <taxon>Geodermatophilales</taxon>
        <taxon>Geodermatophilaceae</taxon>
        <taxon>Geodermatophilus</taxon>
    </lineage>
</organism>
<reference evidence="2" key="1">
    <citation type="submission" date="2016-10" db="EMBL/GenBank/DDBJ databases">
        <authorList>
            <person name="Varghese N."/>
            <person name="Submissions S."/>
        </authorList>
    </citation>
    <scope>NUCLEOTIDE SEQUENCE [LARGE SCALE GENOMIC DNA]</scope>
    <source>
        <strain evidence="2">DSM 45421</strain>
    </source>
</reference>
<evidence type="ECO:0000313" key="1">
    <source>
        <dbReference type="EMBL" id="SDD15216.1"/>
    </source>
</evidence>
<dbReference type="Proteomes" id="UP000199416">
    <property type="component" value="Unassembled WGS sequence"/>
</dbReference>
<name>A0A1G6SGC4_9ACTN</name>